<proteinExistence type="predicted"/>
<gene>
    <name evidence="2" type="ORF">ACE41H_15725</name>
</gene>
<dbReference type="Pfam" id="PF19587">
    <property type="entry name" value="DUF6094"/>
    <property type="match status" value="1"/>
</dbReference>
<evidence type="ECO:0000313" key="3">
    <source>
        <dbReference type="Proteomes" id="UP001580346"/>
    </source>
</evidence>
<sequence>MNEMKGMFSRIINNKIRMGNFETIEEDLIGLRNLLNYPERPFSIADLCAGSGRALEKLAEGSSAVTFGIEPNENKYVELRDRATHALFGGYEECRLTRNFYNLLYLNPPYDADSDQEGESERKEKRFLRHLLPALSIGGVLIYNIPLYRLEKSIASILAANLENIRLYQSHDSTFKQVYIIGRRRKSIFIDTDEAKRLIAIRDGEIPLVKLPDEYTPLYQVYEGNVRPKLFRSSRADVDQLRKICLSSQLVQRSMQLCSPKRPAAKLQPLLPDKEMHRVLRMASGKLNGRVGQGEFIHVLKGIVKKVASIGEPDETDHEIVQTETETFKITFKLVDRNGNIKVIHG</sequence>
<evidence type="ECO:0000313" key="2">
    <source>
        <dbReference type="EMBL" id="MFB5268216.1"/>
    </source>
</evidence>
<reference evidence="2 3" key="1">
    <citation type="submission" date="2024-09" db="EMBL/GenBank/DDBJ databases">
        <title>Paenibacillus zeirhizospherea sp. nov., isolated from surface of the maize (Zea mays) roots in a horticulture field, Hungary.</title>
        <authorList>
            <person name="Marton D."/>
            <person name="Farkas M."/>
            <person name="Bedics A."/>
            <person name="Toth E."/>
            <person name="Tancsics A."/>
            <person name="Boka K."/>
            <person name="Maroti G."/>
            <person name="Kriszt B."/>
            <person name="Cserhati M."/>
        </authorList>
    </citation>
    <scope>NUCLEOTIDE SEQUENCE [LARGE SCALE GENOMIC DNA]</scope>
    <source>
        <strain evidence="2 3">KCTC 33519</strain>
    </source>
</reference>
<accession>A0ABV5AVI4</accession>
<name>A0ABV5AVI4_9BACL</name>
<dbReference type="Gene3D" id="3.40.50.150">
    <property type="entry name" value="Vaccinia Virus protein VP39"/>
    <property type="match status" value="1"/>
</dbReference>
<dbReference type="Proteomes" id="UP001580346">
    <property type="component" value="Unassembled WGS sequence"/>
</dbReference>
<comment type="caution">
    <text evidence="2">The sequence shown here is derived from an EMBL/GenBank/DDBJ whole genome shotgun (WGS) entry which is preliminary data.</text>
</comment>
<keyword evidence="3" id="KW-1185">Reference proteome</keyword>
<dbReference type="RefSeq" id="WP_375356373.1">
    <property type="nucleotide sequence ID" value="NZ_JBHHMI010000013.1"/>
</dbReference>
<dbReference type="InterPro" id="IPR029063">
    <property type="entry name" value="SAM-dependent_MTases_sf"/>
</dbReference>
<protein>
    <submittedName>
        <fullName evidence="2">DUF6094 domain-containing protein</fullName>
    </submittedName>
</protein>
<feature type="domain" description="DUF6094" evidence="1">
    <location>
        <begin position="10"/>
        <end position="187"/>
    </location>
</feature>
<evidence type="ECO:0000259" key="1">
    <source>
        <dbReference type="Pfam" id="PF19587"/>
    </source>
</evidence>
<dbReference type="InterPro" id="IPR046076">
    <property type="entry name" value="DUF6094"/>
</dbReference>
<dbReference type="CDD" id="cd02440">
    <property type="entry name" value="AdoMet_MTases"/>
    <property type="match status" value="1"/>
</dbReference>
<dbReference type="SUPFAM" id="SSF53335">
    <property type="entry name" value="S-adenosyl-L-methionine-dependent methyltransferases"/>
    <property type="match status" value="1"/>
</dbReference>
<dbReference type="EMBL" id="JBHHMI010000013">
    <property type="protein sequence ID" value="MFB5268216.1"/>
    <property type="molecule type" value="Genomic_DNA"/>
</dbReference>
<organism evidence="2 3">
    <name type="scientific">Paenibacillus enshidis</name>
    <dbReference type="NCBI Taxonomy" id="1458439"/>
    <lineage>
        <taxon>Bacteria</taxon>
        <taxon>Bacillati</taxon>
        <taxon>Bacillota</taxon>
        <taxon>Bacilli</taxon>
        <taxon>Bacillales</taxon>
        <taxon>Paenibacillaceae</taxon>
        <taxon>Paenibacillus</taxon>
    </lineage>
</organism>